<dbReference type="Pfam" id="PF26548">
    <property type="entry name" value="DUF8179"/>
    <property type="match status" value="1"/>
</dbReference>
<evidence type="ECO:0000259" key="2">
    <source>
        <dbReference type="Pfam" id="PF26548"/>
    </source>
</evidence>
<feature type="domain" description="Putative peptidyl-prolyl cis-trans isomerase" evidence="2">
    <location>
        <begin position="386"/>
        <end position="513"/>
    </location>
</feature>
<sequence length="535" mass="58852">MVASKINVTVNGTEHAFKAKITPAEIIEKTGAPYTEGACVCIVKKKKEEEKTLTKEFVLQTNKGPLVIELKDPSSVSSQIWIENYDKLAPFPILMESPDAISFGPFETEYDFVRGSKRYRKYDVVLSAGGFDTSQTTLTFSKKDHYAEYGTPEDGVFATLIAGRTNLEKIDKGDVIESIEPYVEEKAAYGEGQCTSDLSVPLEDGDRLITVAEIEMSPHSPQGTETFFAIIKDGTFQIDSTANAFRSDDTLKGEPCEYENFEPRKLGAVCLRTAGTGRGRAYISTANRASSLLHSVVGHVVSGMELPYFAAPGDKFTVETAPPRLLLLGHNIGDSKELLKALGIKMNVSGSDDKEDVIVAQSPATTIEILREGEVTVTAVPTGKLIEVEFYYDEAPKSVEFFRHSIDLKTQPVGQLPVSMVYDETYIFKAEKEAEKYKEIMPENTPKSNVKAFDIGITNQSAKRMGYIGVRLADETMFGPTGEKFEATNIIGRVLNPDNLKNIQEGDVIYIKEINARTTPTDAEDDAAEAEEEEA</sequence>
<dbReference type="EMBL" id="JAWDKC010000015">
    <property type="protein sequence ID" value="MDV0445279.1"/>
    <property type="molecule type" value="Genomic_DNA"/>
</dbReference>
<dbReference type="Proteomes" id="UP001272052">
    <property type="component" value="Unassembled WGS sequence"/>
</dbReference>
<evidence type="ECO:0000256" key="1">
    <source>
        <dbReference type="HAMAP-Rule" id="MF_01089"/>
    </source>
</evidence>
<dbReference type="InterPro" id="IPR016466">
    <property type="entry name" value="Methan_mark_3"/>
</dbReference>
<name>A0ABU3VPD6_9EURY</name>
<gene>
    <name evidence="3" type="ORF">MmiAt1_08470</name>
</gene>
<comment type="similarity">
    <text evidence="1">Belongs to the UPF0288 family.</text>
</comment>
<dbReference type="InterPro" id="IPR058492">
    <property type="entry name" value="DUF8179"/>
</dbReference>
<organism evidence="3 4">
    <name type="scientific">Methanimicrococcus hacksteinii</name>
    <dbReference type="NCBI Taxonomy" id="3028293"/>
    <lineage>
        <taxon>Archaea</taxon>
        <taxon>Methanobacteriati</taxon>
        <taxon>Methanobacteriota</taxon>
        <taxon>Stenosarchaea group</taxon>
        <taxon>Methanomicrobia</taxon>
        <taxon>Methanosarcinales</taxon>
        <taxon>Methanosarcinaceae</taxon>
        <taxon>Methanimicrococcus</taxon>
    </lineage>
</organism>
<evidence type="ECO:0000313" key="4">
    <source>
        <dbReference type="Proteomes" id="UP001272052"/>
    </source>
</evidence>
<protein>
    <recommendedName>
        <fullName evidence="1">UPF0288 protein MmiAt1_08470</fullName>
    </recommendedName>
</protein>
<dbReference type="RefSeq" id="WP_318785700.1">
    <property type="nucleotide sequence ID" value="NZ_JAWDKC010000015.1"/>
</dbReference>
<accession>A0ABU3VPD6</accession>
<evidence type="ECO:0000313" key="3">
    <source>
        <dbReference type="EMBL" id="MDV0445279.1"/>
    </source>
</evidence>
<keyword evidence="4" id="KW-1185">Reference proteome</keyword>
<proteinExistence type="inferred from homology"/>
<dbReference type="NCBIfam" id="TIGR03268">
    <property type="entry name" value="methan_mark_3"/>
    <property type="match status" value="1"/>
</dbReference>
<dbReference type="HAMAP" id="MF_01089">
    <property type="entry name" value="UPF0288"/>
    <property type="match status" value="1"/>
</dbReference>
<dbReference type="PIRSF" id="PIRSF005852">
    <property type="entry name" value="UCP005852"/>
    <property type="match status" value="1"/>
</dbReference>
<reference evidence="3 4" key="1">
    <citation type="submission" date="2023-06" db="EMBL/GenBank/DDBJ databases">
        <title>Genome sequence of Methanimicrococcus sp. At1.</title>
        <authorList>
            <person name="Protasov E."/>
            <person name="Platt K."/>
            <person name="Poehlein A."/>
            <person name="Daniel R."/>
            <person name="Brune A."/>
        </authorList>
    </citation>
    <scope>NUCLEOTIDE SEQUENCE [LARGE SCALE GENOMIC DNA]</scope>
    <source>
        <strain evidence="3 4">At1</strain>
    </source>
</reference>
<comment type="caution">
    <text evidence="3">The sequence shown here is derived from an EMBL/GenBank/DDBJ whole genome shotgun (WGS) entry which is preliminary data.</text>
</comment>